<evidence type="ECO:0000313" key="8">
    <source>
        <dbReference type="EMBL" id="KAL0951495.1"/>
    </source>
</evidence>
<keyword evidence="9" id="KW-1185">Reference proteome</keyword>
<evidence type="ECO:0000256" key="1">
    <source>
        <dbReference type="ARBA" id="ARBA00004613"/>
    </source>
</evidence>
<feature type="compositionally biased region" description="Basic and acidic residues" evidence="6">
    <location>
        <begin position="352"/>
        <end position="363"/>
    </location>
</feature>
<keyword evidence="5" id="KW-0443">Lipid metabolism</keyword>
<dbReference type="InterPro" id="IPR029058">
    <property type="entry name" value="AB_hydrolase_fold"/>
</dbReference>
<organism evidence="8 9">
    <name type="scientific">Hohenbuehelia grisea</name>
    <dbReference type="NCBI Taxonomy" id="104357"/>
    <lineage>
        <taxon>Eukaryota</taxon>
        <taxon>Fungi</taxon>
        <taxon>Dikarya</taxon>
        <taxon>Basidiomycota</taxon>
        <taxon>Agaricomycotina</taxon>
        <taxon>Agaricomycetes</taxon>
        <taxon>Agaricomycetidae</taxon>
        <taxon>Agaricales</taxon>
        <taxon>Pleurotineae</taxon>
        <taxon>Pleurotaceae</taxon>
        <taxon>Hohenbuehelia</taxon>
    </lineage>
</organism>
<dbReference type="Proteomes" id="UP001556367">
    <property type="component" value="Unassembled WGS sequence"/>
</dbReference>
<comment type="subcellular location">
    <subcellularLocation>
        <location evidence="1">Secreted</location>
    </subcellularLocation>
</comment>
<proteinExistence type="predicted"/>
<dbReference type="InterPro" id="IPR056304">
    <property type="entry name" value="Lip-like_C"/>
</dbReference>
<evidence type="ECO:0000256" key="5">
    <source>
        <dbReference type="ARBA" id="ARBA00023098"/>
    </source>
</evidence>
<feature type="domain" description="Lipase-like C-terminal" evidence="7">
    <location>
        <begin position="28"/>
        <end position="149"/>
    </location>
</feature>
<reference evidence="9" key="1">
    <citation type="submission" date="2024-06" db="EMBL/GenBank/DDBJ databases">
        <title>Multi-omics analyses provide insights into the biosynthesis of the anticancer antibiotic pleurotin in Hohenbuehelia grisea.</title>
        <authorList>
            <person name="Weaver J.A."/>
            <person name="Alberti F."/>
        </authorList>
    </citation>
    <scope>NUCLEOTIDE SEQUENCE [LARGE SCALE GENOMIC DNA]</scope>
    <source>
        <strain evidence="9">T-177</strain>
    </source>
</reference>
<evidence type="ECO:0000259" key="7">
    <source>
        <dbReference type="Pfam" id="PF24708"/>
    </source>
</evidence>
<evidence type="ECO:0000313" key="9">
    <source>
        <dbReference type="Proteomes" id="UP001556367"/>
    </source>
</evidence>
<protein>
    <recommendedName>
        <fullName evidence="7">Lipase-like C-terminal domain-containing protein</fullName>
    </recommendedName>
</protein>
<evidence type="ECO:0000256" key="3">
    <source>
        <dbReference type="ARBA" id="ARBA00022729"/>
    </source>
</evidence>
<feature type="region of interest" description="Disordered" evidence="6">
    <location>
        <begin position="333"/>
        <end position="363"/>
    </location>
</feature>
<dbReference type="PANTHER" id="PTHR34043:SF3">
    <property type="entry name" value="ALPHA_BETA-HYDROLASES SUPERFAMILY PROTEIN"/>
    <property type="match status" value="1"/>
</dbReference>
<comment type="caution">
    <text evidence="8">The sequence shown here is derived from an EMBL/GenBank/DDBJ whole genome shotgun (WGS) entry which is preliminary data.</text>
</comment>
<name>A0ABR3J7M3_9AGAR</name>
<dbReference type="Pfam" id="PF24708">
    <property type="entry name" value="Lip_C"/>
    <property type="match status" value="1"/>
</dbReference>
<keyword evidence="3" id="KW-0732">Signal</keyword>
<evidence type="ECO:0000256" key="4">
    <source>
        <dbReference type="ARBA" id="ARBA00022801"/>
    </source>
</evidence>
<evidence type="ECO:0000256" key="6">
    <source>
        <dbReference type="SAM" id="MobiDB-lite"/>
    </source>
</evidence>
<feature type="compositionally biased region" description="Low complexity" evidence="6">
    <location>
        <begin position="334"/>
        <end position="350"/>
    </location>
</feature>
<keyword evidence="2" id="KW-0964">Secreted</keyword>
<sequence>MVYPPRKSPEKIVSSDDAASLSADEPIPLVIVEGFLGGALGAALWGSFEDHLNAGRSLNGRKRRRSIFPSVGPVSSLHDRACELYYCLVGGTVDYGEKHSRNHKHNRYGRVHAKGLFPQWSREYPLHFLGHSVGGPTIIKLQTLLKNGHFGPNAHPDMVLSVTSISAPFRGTQVVYTLGERPDAPPAVRPWSVGATISKGVHILAYLAPLLPRFLDVHADARALAYTDASFWSLVQQIRKSDWAEERDATPFDVTFQAADEREAAGEGEVHPRTFYRSYTSSLSSRSVEVGSTSRLASAVSSLRNFISPLRRLSRDMESFDFRTLHPPPSFLDPSFCSSDSGKDSSTPTSRSNRDDPASSEHRINDGVVPLFSQWHPLPCSATRCRHTESQSSVPEVDLLGKWEPKISPPKPMPGIWEVHSIGSDTHHFSVVPFWLSTSRQKGFWNSVGKWLDAIDVPLDSNHIVHG</sequence>
<keyword evidence="4" id="KW-0378">Hydrolase</keyword>
<evidence type="ECO:0000256" key="2">
    <source>
        <dbReference type="ARBA" id="ARBA00022525"/>
    </source>
</evidence>
<accession>A0ABR3J7M3</accession>
<gene>
    <name evidence="8" type="ORF">HGRIS_008180</name>
</gene>
<dbReference type="Gene3D" id="3.40.50.1820">
    <property type="entry name" value="alpha/beta hydrolase"/>
    <property type="match status" value="1"/>
</dbReference>
<dbReference type="EMBL" id="JASNQZ010000011">
    <property type="protein sequence ID" value="KAL0951495.1"/>
    <property type="molecule type" value="Genomic_DNA"/>
</dbReference>
<dbReference type="SUPFAM" id="SSF53474">
    <property type="entry name" value="alpha/beta-Hydrolases"/>
    <property type="match status" value="1"/>
</dbReference>
<dbReference type="PANTHER" id="PTHR34043">
    <property type="entry name" value="ALPHA/BETA-HYDROLASES SUPERFAMILY PROTEIN"/>
    <property type="match status" value="1"/>
</dbReference>